<evidence type="ECO:0000256" key="6">
    <source>
        <dbReference type="ARBA" id="ARBA00023157"/>
    </source>
</evidence>
<feature type="region of interest" description="Disordered" evidence="7">
    <location>
        <begin position="79"/>
        <end position="102"/>
    </location>
</feature>
<proteinExistence type="inferred from homology"/>
<evidence type="ECO:0000313" key="10">
    <source>
        <dbReference type="Proteomes" id="UP001237642"/>
    </source>
</evidence>
<dbReference type="AlphaFoldDB" id="A0AAD8IBV9"/>
<dbReference type="InterPro" id="IPR008801">
    <property type="entry name" value="RALF"/>
</dbReference>
<dbReference type="EMBL" id="JAUIZM010000006">
    <property type="protein sequence ID" value="KAK1381130.1"/>
    <property type="molecule type" value="Genomic_DNA"/>
</dbReference>
<comment type="caution">
    <text evidence="9">The sequence shown here is derived from an EMBL/GenBank/DDBJ whole genome shotgun (WGS) entry which is preliminary data.</text>
</comment>
<evidence type="ECO:0000256" key="3">
    <source>
        <dbReference type="ARBA" id="ARBA00022525"/>
    </source>
</evidence>
<feature type="signal peptide" evidence="8">
    <location>
        <begin position="1"/>
        <end position="28"/>
    </location>
</feature>
<accession>A0AAD8IBV9</accession>
<dbReference type="PANTHER" id="PTHR33136">
    <property type="entry name" value="RAPID ALKALINIZATION FACTOR-LIKE"/>
    <property type="match status" value="1"/>
</dbReference>
<evidence type="ECO:0000256" key="7">
    <source>
        <dbReference type="SAM" id="MobiDB-lite"/>
    </source>
</evidence>
<evidence type="ECO:0000256" key="4">
    <source>
        <dbReference type="ARBA" id="ARBA00022702"/>
    </source>
</evidence>
<dbReference type="Proteomes" id="UP001237642">
    <property type="component" value="Unassembled WGS sequence"/>
</dbReference>
<dbReference type="Pfam" id="PF05498">
    <property type="entry name" value="RALF"/>
    <property type="match status" value="1"/>
</dbReference>
<evidence type="ECO:0000256" key="2">
    <source>
        <dbReference type="ARBA" id="ARBA00009178"/>
    </source>
</evidence>
<dbReference type="GO" id="GO:0009506">
    <property type="term" value="C:plasmodesma"/>
    <property type="evidence" value="ECO:0007669"/>
    <property type="project" value="TreeGrafter"/>
</dbReference>
<comment type="similarity">
    <text evidence="2">Belongs to the plant rapid alkalinization factor (RALF) family.</text>
</comment>
<reference evidence="9" key="1">
    <citation type="submission" date="2023-02" db="EMBL/GenBank/DDBJ databases">
        <title>Genome of toxic invasive species Heracleum sosnowskyi carries increased number of genes despite the absence of recent whole-genome duplications.</title>
        <authorList>
            <person name="Schelkunov M."/>
            <person name="Shtratnikova V."/>
            <person name="Makarenko M."/>
            <person name="Klepikova A."/>
            <person name="Omelchenko D."/>
            <person name="Novikova G."/>
            <person name="Obukhova E."/>
            <person name="Bogdanov V."/>
            <person name="Penin A."/>
            <person name="Logacheva M."/>
        </authorList>
    </citation>
    <scope>NUCLEOTIDE SEQUENCE</scope>
    <source>
        <strain evidence="9">Hsosn_3</strain>
        <tissue evidence="9">Leaf</tissue>
    </source>
</reference>
<dbReference type="GO" id="GO:0005576">
    <property type="term" value="C:extracellular region"/>
    <property type="evidence" value="ECO:0007669"/>
    <property type="project" value="UniProtKB-SubCell"/>
</dbReference>
<evidence type="ECO:0000256" key="1">
    <source>
        <dbReference type="ARBA" id="ARBA00004613"/>
    </source>
</evidence>
<evidence type="ECO:0000256" key="5">
    <source>
        <dbReference type="ARBA" id="ARBA00022729"/>
    </source>
</evidence>
<gene>
    <name evidence="9" type="ORF">POM88_027874</name>
</gene>
<keyword evidence="10" id="KW-1185">Reference proteome</keyword>
<dbReference type="GO" id="GO:0005179">
    <property type="term" value="F:hormone activity"/>
    <property type="evidence" value="ECO:0007669"/>
    <property type="project" value="UniProtKB-KW"/>
</dbReference>
<keyword evidence="6" id="KW-1015">Disulfide bond</keyword>
<dbReference type="GO" id="GO:0019722">
    <property type="term" value="P:calcium-mediated signaling"/>
    <property type="evidence" value="ECO:0007669"/>
    <property type="project" value="TreeGrafter"/>
</dbReference>
<organism evidence="9 10">
    <name type="scientific">Heracleum sosnowskyi</name>
    <dbReference type="NCBI Taxonomy" id="360622"/>
    <lineage>
        <taxon>Eukaryota</taxon>
        <taxon>Viridiplantae</taxon>
        <taxon>Streptophyta</taxon>
        <taxon>Embryophyta</taxon>
        <taxon>Tracheophyta</taxon>
        <taxon>Spermatophyta</taxon>
        <taxon>Magnoliopsida</taxon>
        <taxon>eudicotyledons</taxon>
        <taxon>Gunneridae</taxon>
        <taxon>Pentapetalae</taxon>
        <taxon>asterids</taxon>
        <taxon>campanulids</taxon>
        <taxon>Apiales</taxon>
        <taxon>Apiaceae</taxon>
        <taxon>Apioideae</taxon>
        <taxon>apioid superclade</taxon>
        <taxon>Tordylieae</taxon>
        <taxon>Tordyliinae</taxon>
        <taxon>Heracleum</taxon>
    </lineage>
</organism>
<evidence type="ECO:0000256" key="8">
    <source>
        <dbReference type="SAM" id="SignalP"/>
    </source>
</evidence>
<protein>
    <submittedName>
        <fullName evidence="9">Rapid ALkalinization Factor</fullName>
    </submittedName>
</protein>
<comment type="subcellular location">
    <subcellularLocation>
        <location evidence="1">Secreted</location>
    </subcellularLocation>
</comment>
<keyword evidence="5 8" id="KW-0732">Signal</keyword>
<evidence type="ECO:0000313" key="9">
    <source>
        <dbReference type="EMBL" id="KAK1381130.1"/>
    </source>
</evidence>
<dbReference type="PANTHER" id="PTHR33136:SF4">
    <property type="entry name" value="PROTEIN RALF-LIKE 32"/>
    <property type="match status" value="1"/>
</dbReference>
<feature type="chain" id="PRO_5042066672" evidence="8">
    <location>
        <begin position="29"/>
        <end position="118"/>
    </location>
</feature>
<keyword evidence="3" id="KW-0964">Secreted</keyword>
<name>A0AAD8IBV9_9APIA</name>
<reference evidence="9" key="2">
    <citation type="submission" date="2023-05" db="EMBL/GenBank/DDBJ databases">
        <authorList>
            <person name="Schelkunov M.I."/>
        </authorList>
    </citation>
    <scope>NUCLEOTIDE SEQUENCE</scope>
    <source>
        <strain evidence="9">Hsosn_3</strain>
        <tissue evidence="9">Leaf</tissue>
    </source>
</reference>
<keyword evidence="4" id="KW-0372">Hormone</keyword>
<sequence length="118" mass="13230">MRRNANKNALCSFLVLVTLLCLIKPFSSMIVAENSWLDESTREFSGSLESLNMAEDISLRRILEAKRYISPGALKRDQPVCDGGGRGESYSRSDGCLPPQSHPYTRGCSKYYRCRSDS</sequence>